<evidence type="ECO:0000256" key="8">
    <source>
        <dbReference type="SAM" id="MobiDB-lite"/>
    </source>
</evidence>
<dbReference type="NCBIfam" id="TIGR01167">
    <property type="entry name" value="LPXTG_anchor"/>
    <property type="match status" value="1"/>
</dbReference>
<evidence type="ECO:0000256" key="7">
    <source>
        <dbReference type="ARBA" id="ARBA00023088"/>
    </source>
</evidence>
<evidence type="ECO:0000256" key="10">
    <source>
        <dbReference type="SAM" id="SignalP"/>
    </source>
</evidence>
<keyword evidence="5 10" id="KW-0732">Signal</keyword>
<name>A0AAX2DN86_LISIV</name>
<dbReference type="InterPro" id="IPR013783">
    <property type="entry name" value="Ig-like_fold"/>
</dbReference>
<dbReference type="PANTHER" id="PTHR46652">
    <property type="entry name" value="LEUCINE-RICH REPEAT AND IQ DOMAIN-CONTAINING PROTEIN 1-RELATED"/>
    <property type="match status" value="1"/>
</dbReference>
<evidence type="ECO:0000256" key="1">
    <source>
        <dbReference type="ARBA" id="ARBA00004168"/>
    </source>
</evidence>
<evidence type="ECO:0000259" key="11">
    <source>
        <dbReference type="PROSITE" id="PS50847"/>
    </source>
</evidence>
<dbReference type="AlphaFoldDB" id="A0AAX2DN86"/>
<organism evidence="12 13">
    <name type="scientific">Listeria ivanovii</name>
    <dbReference type="NCBI Taxonomy" id="1638"/>
    <lineage>
        <taxon>Bacteria</taxon>
        <taxon>Bacillati</taxon>
        <taxon>Bacillota</taxon>
        <taxon>Bacilli</taxon>
        <taxon>Bacillales</taxon>
        <taxon>Listeriaceae</taxon>
        <taxon>Listeria</taxon>
    </lineage>
</organism>
<keyword evidence="2" id="KW-0134">Cell wall</keyword>
<evidence type="ECO:0000313" key="12">
    <source>
        <dbReference type="EMBL" id="SDW50351.1"/>
    </source>
</evidence>
<dbReference type="PANTHER" id="PTHR46652:SF3">
    <property type="entry name" value="LEUCINE-RICH REPEAT-CONTAINING PROTEIN 9"/>
    <property type="match status" value="1"/>
</dbReference>
<dbReference type="Gene3D" id="3.80.10.10">
    <property type="entry name" value="Ribonuclease Inhibitor"/>
    <property type="match status" value="1"/>
</dbReference>
<evidence type="ECO:0000256" key="2">
    <source>
        <dbReference type="ARBA" id="ARBA00022512"/>
    </source>
</evidence>
<dbReference type="InterPro" id="IPR050836">
    <property type="entry name" value="SDS22/Internalin_LRR"/>
</dbReference>
<dbReference type="InterPro" id="IPR044056">
    <property type="entry name" value="InlI_Ig-like"/>
</dbReference>
<dbReference type="SUPFAM" id="SSF52058">
    <property type="entry name" value="L domain-like"/>
    <property type="match status" value="1"/>
</dbReference>
<keyword evidence="4" id="KW-0433">Leucine-rich repeat</keyword>
<dbReference type="InterPro" id="IPR054360">
    <property type="entry name" value="InlK_D2"/>
</dbReference>
<keyword evidence="9" id="KW-0812">Transmembrane</keyword>
<dbReference type="PROSITE" id="PS50847">
    <property type="entry name" value="GRAM_POS_ANCHORING"/>
    <property type="match status" value="1"/>
</dbReference>
<comment type="caution">
    <text evidence="12">The sequence shown here is derived from an EMBL/GenBank/DDBJ whole genome shotgun (WGS) entry which is preliminary data.</text>
</comment>
<feature type="domain" description="Gram-positive cocci surface proteins LPxTG" evidence="11">
    <location>
        <begin position="597"/>
        <end position="626"/>
    </location>
</feature>
<evidence type="ECO:0000256" key="6">
    <source>
        <dbReference type="ARBA" id="ARBA00022737"/>
    </source>
</evidence>
<dbReference type="InterPro" id="IPR019931">
    <property type="entry name" value="LPXTG_anchor"/>
</dbReference>
<comment type="subcellular location">
    <subcellularLocation>
        <location evidence="1">Secreted</location>
        <location evidence="1">Cell wall</location>
        <topology evidence="1">Peptidoglycan-anchor</topology>
    </subcellularLocation>
</comment>
<dbReference type="InterPro" id="IPR032675">
    <property type="entry name" value="LRR_dom_sf"/>
</dbReference>
<feature type="transmembrane region" description="Helical" evidence="9">
    <location>
        <begin position="604"/>
        <end position="622"/>
    </location>
</feature>
<keyword evidence="3" id="KW-0964">Secreted</keyword>
<evidence type="ECO:0000256" key="9">
    <source>
        <dbReference type="SAM" id="Phobius"/>
    </source>
</evidence>
<dbReference type="Proteomes" id="UP000183610">
    <property type="component" value="Unassembled WGS sequence"/>
</dbReference>
<dbReference type="Pfam" id="PF18981">
    <property type="entry name" value="InlK_D3"/>
    <property type="match status" value="2"/>
</dbReference>
<proteinExistence type="predicted"/>
<dbReference type="NCBIfam" id="NF033932">
    <property type="entry name" value="LapB_rpt_80"/>
    <property type="match status" value="2"/>
</dbReference>
<feature type="compositionally biased region" description="Basic and acidic residues" evidence="8">
    <location>
        <begin position="565"/>
        <end position="580"/>
    </location>
</feature>
<feature type="chain" id="PRO_5043768779" evidence="10">
    <location>
        <begin position="31"/>
        <end position="626"/>
    </location>
</feature>
<keyword evidence="7" id="KW-0572">Peptidoglycan-anchor</keyword>
<evidence type="ECO:0000313" key="13">
    <source>
        <dbReference type="Proteomes" id="UP000183610"/>
    </source>
</evidence>
<feature type="region of interest" description="Disordered" evidence="8">
    <location>
        <begin position="509"/>
        <end position="580"/>
    </location>
</feature>
<evidence type="ECO:0000256" key="3">
    <source>
        <dbReference type="ARBA" id="ARBA00022525"/>
    </source>
</evidence>
<dbReference type="Pfam" id="PF22122">
    <property type="entry name" value="InlK_D2"/>
    <property type="match status" value="1"/>
</dbReference>
<dbReference type="EMBL" id="FNMX01000004">
    <property type="protein sequence ID" value="SDW50351.1"/>
    <property type="molecule type" value="Genomic_DNA"/>
</dbReference>
<gene>
    <name evidence="12" type="ORF">SAMN05421782_10453</name>
</gene>
<keyword evidence="6" id="KW-0677">Repeat</keyword>
<evidence type="ECO:0000256" key="4">
    <source>
        <dbReference type="ARBA" id="ARBA00022614"/>
    </source>
</evidence>
<dbReference type="Gene3D" id="2.60.40.10">
    <property type="entry name" value="Immunoglobulins"/>
    <property type="match status" value="2"/>
</dbReference>
<sequence>MTIKSTIVKIGVCCAMVIVPATQTALPVFAADQTKLTTSQDTVNIPDTAFKTYLNGLLGQPSTANITETQMNTIKTISLNNLNITDLTGLEYAHNLTVLSINNINANSYSQVEQLTSLQRLTIMGTDVTSNQIPDLSNLVNLQVLDISHCKLDDSIFTKINNLPKVLSMDLSYNPKITNIMELKSLPELKSLNIQFCGVHDYRGVEDFPKLTTLSAYGQAVGGSELITSTIKSSVLTFDEENKTLYIPFSIMTERPVNFDGYTPDFLKSTSSRDTYFTMNDQVVDGSRLTITSEGLTVNGISKTDFDNLEKMEYNARVDLSYGSYNAPPNMTIGSYTISSPTYDHYFDIDHSLNIVADQEMSCIEYQSITEEQFLADIHAETDDGSVVTSDFTEKVDFSNPGTYTVTLQSENNAGLKAAPVQVEFIVLAKTAITAEPEITYEIDATKDEAQFLDDVAAKTNDGTVVTSDFKEVVNLAKSGEYIVTLHATNDKQSADPVQVTVKIPEMTTVPGVTPSPDATASVTPKTETSTPNQSATPSVAPKFGQEEVASADSASPDLKATTKSKADITKSEKVTSKTIKAQEKAEIKTNTAKKDLPKTGDSLPLQSVTIGLLLVAISLLISRKK</sequence>
<feature type="compositionally biased region" description="Polar residues" evidence="8">
    <location>
        <begin position="517"/>
        <end position="538"/>
    </location>
</feature>
<keyword evidence="9" id="KW-0472">Membrane</keyword>
<dbReference type="Gene3D" id="2.60.40.3890">
    <property type="match status" value="1"/>
</dbReference>
<keyword evidence="9" id="KW-1133">Transmembrane helix</keyword>
<dbReference type="RefSeq" id="WP_038408830.1">
    <property type="nucleotide sequence ID" value="NZ_FNMX01000004.1"/>
</dbReference>
<protein>
    <submittedName>
        <fullName evidence="12">LPXTG-motif cell wall anchor domain-containing protein</fullName>
    </submittedName>
</protein>
<accession>A0AAX2DN86</accession>
<evidence type="ECO:0000256" key="5">
    <source>
        <dbReference type="ARBA" id="ARBA00022729"/>
    </source>
</evidence>
<feature type="signal peptide" evidence="10">
    <location>
        <begin position="1"/>
        <end position="30"/>
    </location>
</feature>
<reference evidence="12 13" key="1">
    <citation type="submission" date="2016-10" db="EMBL/GenBank/DDBJ databases">
        <authorList>
            <person name="Varghese N."/>
            <person name="Submissions S."/>
        </authorList>
    </citation>
    <scope>NUCLEOTIDE SEQUENCE [LARGE SCALE GENOMIC DNA]</scope>
    <source>
        <strain evidence="12 13">ATCC 49954</strain>
    </source>
</reference>